<keyword evidence="6" id="KW-0539">Nucleus</keyword>
<keyword evidence="2" id="KW-0378">Hydrolase</keyword>
<keyword evidence="3" id="KW-0227">DNA damage</keyword>
<dbReference type="VEuPathDB" id="VectorBase:GPPI036716"/>
<dbReference type="STRING" id="67801.A0A1B0BPQ6"/>
<dbReference type="EnsemblMetazoa" id="GPPI036716-RA">
    <property type="protein sequence ID" value="GPPI036716-PA"/>
    <property type="gene ID" value="GPPI036716"/>
</dbReference>
<keyword evidence="5" id="KW-0234">DNA repair</keyword>
<keyword evidence="2" id="KW-0255">Endonuclease</keyword>
<dbReference type="InterPro" id="IPR019974">
    <property type="entry name" value="XPG_CS"/>
</dbReference>
<dbReference type="SUPFAM" id="SSF88723">
    <property type="entry name" value="PIN domain-like"/>
    <property type="match status" value="1"/>
</dbReference>
<dbReference type="InterPro" id="IPR006085">
    <property type="entry name" value="XPG_DNA_repair_N"/>
</dbReference>
<keyword evidence="4" id="KW-0460">Magnesium</keyword>
<proteinExistence type="predicted"/>
<dbReference type="Gene3D" id="3.40.50.1010">
    <property type="entry name" value="5'-nuclease"/>
    <property type="match status" value="1"/>
</dbReference>
<evidence type="ECO:0000313" key="10">
    <source>
        <dbReference type="Proteomes" id="UP000092460"/>
    </source>
</evidence>
<evidence type="ECO:0000256" key="1">
    <source>
        <dbReference type="ARBA" id="ARBA00022723"/>
    </source>
</evidence>
<evidence type="ECO:0000256" key="5">
    <source>
        <dbReference type="ARBA" id="ARBA00023204"/>
    </source>
</evidence>
<dbReference type="PANTHER" id="PTHR11081:SF9">
    <property type="entry name" value="FLAP ENDONUCLEASE 1"/>
    <property type="match status" value="1"/>
</dbReference>
<accession>A0A1B0BPQ6</accession>
<dbReference type="EMBL" id="JXJN01018175">
    <property type="status" value="NOT_ANNOTATED_CDS"/>
    <property type="molecule type" value="Genomic_DNA"/>
</dbReference>
<dbReference type="GO" id="GO:0017108">
    <property type="term" value="F:5'-flap endonuclease activity"/>
    <property type="evidence" value="ECO:0007669"/>
    <property type="project" value="TreeGrafter"/>
</dbReference>
<evidence type="ECO:0000256" key="7">
    <source>
        <dbReference type="SAM" id="MobiDB-lite"/>
    </source>
</evidence>
<evidence type="ECO:0000256" key="3">
    <source>
        <dbReference type="ARBA" id="ARBA00022763"/>
    </source>
</evidence>
<dbReference type="GO" id="GO:0006281">
    <property type="term" value="P:DNA repair"/>
    <property type="evidence" value="ECO:0007669"/>
    <property type="project" value="UniProtKB-KW"/>
</dbReference>
<feature type="region of interest" description="Disordered" evidence="7">
    <location>
        <begin position="31"/>
        <end position="52"/>
    </location>
</feature>
<dbReference type="PROSITE" id="PS00841">
    <property type="entry name" value="XPG_1"/>
    <property type="match status" value="1"/>
</dbReference>
<dbReference type="GO" id="GO:0030145">
    <property type="term" value="F:manganese ion binding"/>
    <property type="evidence" value="ECO:0007669"/>
    <property type="project" value="TreeGrafter"/>
</dbReference>
<organism evidence="9 10">
    <name type="scientific">Glossina palpalis gambiensis</name>
    <dbReference type="NCBI Taxonomy" id="67801"/>
    <lineage>
        <taxon>Eukaryota</taxon>
        <taxon>Metazoa</taxon>
        <taxon>Ecdysozoa</taxon>
        <taxon>Arthropoda</taxon>
        <taxon>Hexapoda</taxon>
        <taxon>Insecta</taxon>
        <taxon>Pterygota</taxon>
        <taxon>Neoptera</taxon>
        <taxon>Endopterygota</taxon>
        <taxon>Diptera</taxon>
        <taxon>Brachycera</taxon>
        <taxon>Muscomorpha</taxon>
        <taxon>Hippoboscoidea</taxon>
        <taxon>Glossinidae</taxon>
        <taxon>Glossina</taxon>
    </lineage>
</organism>
<dbReference type="EMBL" id="JXJN01018176">
    <property type="status" value="NOT_ANNOTATED_CDS"/>
    <property type="molecule type" value="Genomic_DNA"/>
</dbReference>
<reference evidence="10" key="1">
    <citation type="submission" date="2015-01" db="EMBL/GenBank/DDBJ databases">
        <authorList>
            <person name="Aksoy S."/>
            <person name="Warren W."/>
            <person name="Wilson R.K."/>
        </authorList>
    </citation>
    <scope>NUCLEOTIDE SEQUENCE [LARGE SCALE GENOMIC DNA]</scope>
    <source>
        <strain evidence="10">IAEA</strain>
    </source>
</reference>
<feature type="compositionally biased region" description="Basic and acidic residues" evidence="7">
    <location>
        <begin position="32"/>
        <end position="51"/>
    </location>
</feature>
<dbReference type="GO" id="GO:0004523">
    <property type="term" value="F:RNA-DNA hybrid ribonuclease activity"/>
    <property type="evidence" value="ECO:0007669"/>
    <property type="project" value="TreeGrafter"/>
</dbReference>
<feature type="domain" description="XPG N-terminal" evidence="8">
    <location>
        <begin position="1"/>
        <end position="42"/>
    </location>
</feature>
<dbReference type="Pfam" id="PF00752">
    <property type="entry name" value="XPG_N"/>
    <property type="match status" value="1"/>
</dbReference>
<dbReference type="GO" id="GO:0005634">
    <property type="term" value="C:nucleus"/>
    <property type="evidence" value="ECO:0007669"/>
    <property type="project" value="TreeGrafter"/>
</dbReference>
<protein>
    <recommendedName>
        <fullName evidence="8">XPG N-terminal domain-containing protein</fullName>
    </recommendedName>
</protein>
<dbReference type="Proteomes" id="UP000092460">
    <property type="component" value="Unassembled WGS sequence"/>
</dbReference>
<dbReference type="InterPro" id="IPR006084">
    <property type="entry name" value="XPG/Rad2"/>
</dbReference>
<keyword evidence="2" id="KW-0540">Nuclease</keyword>
<dbReference type="InterPro" id="IPR032134">
    <property type="entry name" value="DUF4816"/>
</dbReference>
<evidence type="ECO:0000259" key="8">
    <source>
        <dbReference type="Pfam" id="PF00752"/>
    </source>
</evidence>
<dbReference type="GO" id="GO:0008409">
    <property type="term" value="F:5'-3' exonuclease activity"/>
    <property type="evidence" value="ECO:0007669"/>
    <property type="project" value="TreeGrafter"/>
</dbReference>
<dbReference type="AlphaFoldDB" id="A0A1B0BPQ6"/>
<name>A0A1B0BPQ6_9MUSC</name>
<evidence type="ECO:0000256" key="6">
    <source>
        <dbReference type="ARBA" id="ARBA00023242"/>
    </source>
</evidence>
<dbReference type="Pfam" id="PF16086">
    <property type="entry name" value="DUF4816"/>
    <property type="match status" value="1"/>
</dbReference>
<evidence type="ECO:0000256" key="4">
    <source>
        <dbReference type="ARBA" id="ARBA00022842"/>
    </source>
</evidence>
<keyword evidence="1" id="KW-0479">Metal-binding</keyword>
<evidence type="ECO:0000313" key="9">
    <source>
        <dbReference type="EnsemblMetazoa" id="GPPI036716-PA"/>
    </source>
</evidence>
<dbReference type="GO" id="GO:0000287">
    <property type="term" value="F:magnesium ion binding"/>
    <property type="evidence" value="ECO:0007669"/>
    <property type="project" value="TreeGrafter"/>
</dbReference>
<reference evidence="9" key="2">
    <citation type="submission" date="2020-05" db="UniProtKB">
        <authorList>
            <consortium name="EnsemblMetazoa"/>
        </authorList>
    </citation>
    <scope>IDENTIFICATION</scope>
    <source>
        <strain evidence="9">IAEA</strain>
    </source>
</reference>
<keyword evidence="10" id="KW-1185">Reference proteome</keyword>
<evidence type="ECO:0000256" key="2">
    <source>
        <dbReference type="ARBA" id="ARBA00022759"/>
    </source>
</evidence>
<dbReference type="PANTHER" id="PTHR11081">
    <property type="entry name" value="FLAP ENDONUCLEASE FAMILY MEMBER"/>
    <property type="match status" value="1"/>
</dbReference>
<dbReference type="InterPro" id="IPR029060">
    <property type="entry name" value="PIN-like_dom_sf"/>
</dbReference>
<sequence length="166" mass="19332">MSMFYRIIRLLENGIKPVYVFDGKPTISKSGELSKRAERREDTQKALEKATEAGNEADMDKFNRRLIKLTFIIIFCSISVLSSELVTCLSLNPAGTVVKHRTTFDADAEGFWQRQSSWKSRWVKYWRPKITYVPVWKKVWGPVIQNEWMPLPNILPELDEAKHIQT</sequence>